<feature type="domain" description="CobQ/CobB/MinD/ParA nucleotide binding" evidence="9">
    <location>
        <begin position="5"/>
        <end position="177"/>
    </location>
</feature>
<dbReference type="GO" id="GO:0015948">
    <property type="term" value="P:methanogenesis"/>
    <property type="evidence" value="ECO:0007669"/>
    <property type="project" value="UniProtKB-KW"/>
</dbReference>
<dbReference type="GO" id="GO:0009236">
    <property type="term" value="P:cobalamin biosynthetic process"/>
    <property type="evidence" value="ECO:0007669"/>
    <property type="project" value="UniProtKB-UniRule"/>
</dbReference>
<feature type="domain" description="CobB/CobQ-like glutamine amidotransferase" evidence="10">
    <location>
        <begin position="239"/>
        <end position="426"/>
    </location>
</feature>
<evidence type="ECO:0000259" key="9">
    <source>
        <dbReference type="Pfam" id="PF01656"/>
    </source>
</evidence>
<name>A0AA97I236_9EURY</name>
<evidence type="ECO:0000256" key="2">
    <source>
        <dbReference type="ARBA" id="ARBA00022573"/>
    </source>
</evidence>
<dbReference type="SUPFAM" id="SSF52540">
    <property type="entry name" value="P-loop containing nucleoside triphosphate hydrolases"/>
    <property type="match status" value="1"/>
</dbReference>
<gene>
    <name evidence="8" type="primary">cbiA</name>
    <name evidence="8" type="synonym">cfbB</name>
    <name evidence="11" type="ORF">F1737_03585</name>
</gene>
<dbReference type="KEGG" id="mefw:F1737_03585"/>
<dbReference type="InterPro" id="IPR011698">
    <property type="entry name" value="GATase_3"/>
</dbReference>
<dbReference type="EC" id="6.3.5.12" evidence="8"/>
<dbReference type="Gene3D" id="3.40.50.880">
    <property type="match status" value="1"/>
</dbReference>
<comment type="pathway">
    <text evidence="8">Cofactor biosynthesis; adenosylcobalamin biosynthesis; cob(II)yrinate a,c-diamide from sirohydrochlorin (anaerobic route): step 10/10.</text>
</comment>
<keyword evidence="7 8" id="KW-0315">Glutamine amidotransferase</keyword>
<dbReference type="Pfam" id="PF01656">
    <property type="entry name" value="CbiA"/>
    <property type="match status" value="1"/>
</dbReference>
<comment type="cofactor">
    <cofactor evidence="1 8">
        <name>Mg(2+)</name>
        <dbReference type="ChEBI" id="CHEBI:18420"/>
    </cofactor>
</comment>
<comment type="catalytic activity">
    <reaction evidence="8">
        <text>cob(II)yrinate + 2 L-glutamine + 2 ATP + 2 H2O = cob(II)yrinate a,c diamide + 2 L-glutamate + 2 ADP + 2 phosphate + 2 H(+)</text>
        <dbReference type="Rhea" id="RHEA:26289"/>
        <dbReference type="ChEBI" id="CHEBI:15377"/>
        <dbReference type="ChEBI" id="CHEBI:15378"/>
        <dbReference type="ChEBI" id="CHEBI:29985"/>
        <dbReference type="ChEBI" id="CHEBI:30616"/>
        <dbReference type="ChEBI" id="CHEBI:43474"/>
        <dbReference type="ChEBI" id="CHEBI:58359"/>
        <dbReference type="ChEBI" id="CHEBI:58537"/>
        <dbReference type="ChEBI" id="CHEBI:58894"/>
        <dbReference type="ChEBI" id="CHEBI:456216"/>
        <dbReference type="EC" id="6.3.5.11"/>
    </reaction>
</comment>
<dbReference type="Proteomes" id="UP001301797">
    <property type="component" value="Chromosome"/>
</dbReference>
<dbReference type="SUPFAM" id="SSF52317">
    <property type="entry name" value="Class I glutamine amidotransferase-like"/>
    <property type="match status" value="1"/>
</dbReference>
<reference evidence="11 12" key="1">
    <citation type="submission" date="2019-09" db="EMBL/GenBank/DDBJ databases">
        <title>The complete genome of Methanoplanus sp. FWC-SCC4.</title>
        <authorList>
            <person name="Chen S.-C."/>
            <person name="Zhou Y.-Z."/>
            <person name="Lai M.-C."/>
        </authorList>
    </citation>
    <scope>NUCLEOTIDE SEQUENCE [LARGE SCALE GENOMIC DNA]</scope>
    <source>
        <strain evidence="11 12">FWC-SCC4</strain>
    </source>
</reference>
<evidence type="ECO:0000256" key="1">
    <source>
        <dbReference type="ARBA" id="ARBA00001946"/>
    </source>
</evidence>
<dbReference type="InterPro" id="IPR029062">
    <property type="entry name" value="Class_I_gatase-like"/>
</dbReference>
<keyword evidence="8" id="KW-0484">Methanogenesis</keyword>
<dbReference type="NCBIfam" id="NF002204">
    <property type="entry name" value="PRK01077.1"/>
    <property type="match status" value="1"/>
</dbReference>
<dbReference type="GeneID" id="85229220"/>
<evidence type="ECO:0000256" key="7">
    <source>
        <dbReference type="ARBA" id="ARBA00022962"/>
    </source>
</evidence>
<keyword evidence="12" id="KW-1185">Reference proteome</keyword>
<dbReference type="Gene3D" id="3.40.50.300">
    <property type="entry name" value="P-loop containing nucleotide triphosphate hydrolases"/>
    <property type="match status" value="2"/>
</dbReference>
<dbReference type="GO" id="GO:0042242">
    <property type="term" value="F:cobyrinic acid a,c-diamide synthase activity"/>
    <property type="evidence" value="ECO:0007669"/>
    <property type="project" value="UniProtKB-UniRule"/>
</dbReference>
<dbReference type="HAMAP" id="MF_00027">
    <property type="entry name" value="CobB_CbiA"/>
    <property type="match status" value="1"/>
</dbReference>
<dbReference type="PANTHER" id="PTHR43873">
    <property type="entry name" value="COBYRINATE A,C-DIAMIDE SYNTHASE"/>
    <property type="match status" value="1"/>
</dbReference>
<evidence type="ECO:0000313" key="11">
    <source>
        <dbReference type="EMBL" id="WOF15840.1"/>
    </source>
</evidence>
<keyword evidence="5 8" id="KW-0067">ATP-binding</keyword>
<evidence type="ECO:0000256" key="6">
    <source>
        <dbReference type="ARBA" id="ARBA00022842"/>
    </source>
</evidence>
<dbReference type="AlphaFoldDB" id="A0AA97I236"/>
<dbReference type="NCBIfam" id="TIGR00379">
    <property type="entry name" value="cobB"/>
    <property type="match status" value="1"/>
</dbReference>
<dbReference type="RefSeq" id="WP_317137412.1">
    <property type="nucleotide sequence ID" value="NZ_CP043875.1"/>
</dbReference>
<evidence type="ECO:0000256" key="5">
    <source>
        <dbReference type="ARBA" id="ARBA00022840"/>
    </source>
</evidence>
<dbReference type="PROSITE" id="PS51274">
    <property type="entry name" value="GATASE_COBBQ"/>
    <property type="match status" value="1"/>
</dbReference>
<dbReference type="EC" id="6.3.5.11" evidence="8"/>
<comment type="catalytic activity">
    <reaction evidence="8">
        <text>Ni-sirohydrochlorin + 2 L-glutamine + 2 ATP + 2 H2O = Ni-sirohydrochlorin a,c-diamide + 2 L-glutamate + 2 ADP + 2 phosphate + 2 H(+)</text>
        <dbReference type="Rhea" id="RHEA:52896"/>
        <dbReference type="ChEBI" id="CHEBI:15377"/>
        <dbReference type="ChEBI" id="CHEBI:15378"/>
        <dbReference type="ChEBI" id="CHEBI:29985"/>
        <dbReference type="ChEBI" id="CHEBI:30616"/>
        <dbReference type="ChEBI" id="CHEBI:43474"/>
        <dbReference type="ChEBI" id="CHEBI:58359"/>
        <dbReference type="ChEBI" id="CHEBI:136841"/>
        <dbReference type="ChEBI" id="CHEBI:136887"/>
        <dbReference type="ChEBI" id="CHEBI:456216"/>
        <dbReference type="EC" id="6.3.5.12"/>
    </reaction>
</comment>
<comment type="similarity">
    <text evidence="8">Belongs to the CobB/CbiA family.</text>
</comment>
<comment type="miscellaneous">
    <text evidence="8">The a and c carboxylates of cobyrinate and Ni-sirohydrochlorin are activated for nucleophilic attack via formation of a phosphorylated intermediate by ATP. CbiA catalyzes first the amidation of the c-carboxylate, and then that of the a-carboxylate.</text>
</comment>
<feature type="active site" description="Nucleophile" evidence="8">
    <location>
        <position position="320"/>
    </location>
</feature>
<evidence type="ECO:0000313" key="12">
    <source>
        <dbReference type="Proteomes" id="UP001301797"/>
    </source>
</evidence>
<proteinExistence type="inferred from homology"/>
<keyword evidence="4 8" id="KW-0547">Nucleotide-binding</keyword>
<keyword evidence="6 8" id="KW-0460">Magnesium</keyword>
<dbReference type="EMBL" id="CP043875">
    <property type="protein sequence ID" value="WOF15840.1"/>
    <property type="molecule type" value="Genomic_DNA"/>
</dbReference>
<protein>
    <recommendedName>
        <fullName evidence="8">Cobyrinate a,c-diamide synthase</fullName>
        <ecNumber evidence="8">6.3.5.11</ecNumber>
    </recommendedName>
    <alternativeName>
        <fullName evidence="8">Cobyrinic acid a,c-diamide synthetase</fullName>
    </alternativeName>
    <alternativeName>
        <fullName evidence="8">Ni-sirohydrochlorin a,c-diamide synthase</fullName>
        <ecNumber evidence="8">6.3.5.12</ecNumber>
    </alternativeName>
    <alternativeName>
        <fullName evidence="8">Ni-sirohydrochlorin a,c-diamide synthetase</fullName>
    </alternativeName>
</protein>
<comment type="function">
    <text evidence="8">Catalyzes the ATP-dependent amidation of the two carboxylate groups at positions a and c of cobyrinate, using either L-glutamine or ammonia as the nitrogen source. Involved in the biosynthesis of the unique nickel-containing tetrapyrrole coenzyme F430, the prosthetic group of methyl-coenzyme M reductase (MCR), which plays a key role in methanogenesis and anaerobic methane oxidation. Catalyzes the ATP-dependent amidation of the two carboxylate groups at positions a and c of Ni-sirohydrochlorin, using L-glutamine or ammonia as the nitrogen source.</text>
</comment>
<dbReference type="CDD" id="cd03130">
    <property type="entry name" value="GATase1_CobB"/>
    <property type="match status" value="1"/>
</dbReference>
<dbReference type="Pfam" id="PF07685">
    <property type="entry name" value="GATase_3"/>
    <property type="match status" value="1"/>
</dbReference>
<evidence type="ECO:0000256" key="8">
    <source>
        <dbReference type="HAMAP-Rule" id="MF_00027"/>
    </source>
</evidence>
<dbReference type="CDD" id="cd05388">
    <property type="entry name" value="CobB_N"/>
    <property type="match status" value="1"/>
</dbReference>
<evidence type="ECO:0000256" key="3">
    <source>
        <dbReference type="ARBA" id="ARBA00022598"/>
    </source>
</evidence>
<keyword evidence="2 8" id="KW-0169">Cobalamin biosynthesis</keyword>
<dbReference type="InterPro" id="IPR002586">
    <property type="entry name" value="CobQ/CobB/MinD/ParA_Nub-bd_dom"/>
</dbReference>
<feature type="site" description="Increases nucleophilicity of active site Cys" evidence="8">
    <location>
        <position position="422"/>
    </location>
</feature>
<accession>A0AA97I236</accession>
<dbReference type="GO" id="GO:0005524">
    <property type="term" value="F:ATP binding"/>
    <property type="evidence" value="ECO:0007669"/>
    <property type="project" value="UniProtKB-UniRule"/>
</dbReference>
<dbReference type="InterPro" id="IPR027417">
    <property type="entry name" value="P-loop_NTPase"/>
</dbReference>
<keyword evidence="3 8" id="KW-0436">Ligase</keyword>
<dbReference type="InterPro" id="IPR004484">
    <property type="entry name" value="CbiA/CobB_synth"/>
</dbReference>
<evidence type="ECO:0000256" key="4">
    <source>
        <dbReference type="ARBA" id="ARBA00022741"/>
    </source>
</evidence>
<evidence type="ECO:0000259" key="10">
    <source>
        <dbReference type="Pfam" id="PF07685"/>
    </source>
</evidence>
<dbReference type="PANTHER" id="PTHR43873:SF1">
    <property type="entry name" value="COBYRINATE A,C-DIAMIDE SYNTHASE"/>
    <property type="match status" value="1"/>
</dbReference>
<organism evidence="11 12">
    <name type="scientific">Methanochimaera problematica</name>
    <dbReference type="NCBI Taxonomy" id="2609417"/>
    <lineage>
        <taxon>Archaea</taxon>
        <taxon>Methanobacteriati</taxon>
        <taxon>Methanobacteriota</taxon>
        <taxon>Stenosarchaea group</taxon>
        <taxon>Methanomicrobia</taxon>
        <taxon>Methanomicrobiales</taxon>
        <taxon>Methanomicrobiaceae</taxon>
        <taxon>Methanochimaera</taxon>
    </lineage>
</organism>
<sequence>MIPTIIIAGTHSGCGKTTIASAIMSALCRRGLVVQPFKVGPDFIDPSHHTAICSRSSRNLDPYMMGEDGVIKTFLSASKGADIAVVEGVMGMYDGLEGSGFGSTAHVSKIIKAPVILVVDVKGMSASANAIIKGYREYDPEVNFSGVIFNRVGSIRHREMIEENLCVPAVGWIPYEKTKSVESRHLGLQMAHETSAMSQFAEIVELHSDLDQIIDISKNRSDFEDLFSFDKECPEGKFRIAVALDEAFNFYYNDNLSLLKKYGFKVEYFSPISDRLPEGIDALYLGGGYPELHLESLEDSKCRQDIKKAADKGLVIYAECGGLTYLSREISSDGTSSRMCGIIPADTVKMERFQALGYVDAECISDSCIIPAGTSYRGHEFHYTRLECDQDIRFALKLKRGKGIENGMDGISETNIFAGYTHAYFTDEFVNGVVSLINNEKKQ</sequence>
<comment type="domain">
    <text evidence="8">Comprises of two domains. The C-terminal domain contains the binding site for glutamine and catalyzes the hydrolysis of this substrate to glutamate and ammonia. The N-terminal domain is anticipated to bind ATP, and cobyrinate or Ni-sirohydrochlorin, and catalyzes the ultimate synthesis of the diamide product. The ammonia produced via the glutaminase domain is probably translocated to the adjacent domain via a molecular tunnel, where it reacts with an activated intermediate.</text>
</comment>